<dbReference type="InterPro" id="IPR009081">
    <property type="entry name" value="PP-bd_ACP"/>
</dbReference>
<dbReference type="Pfam" id="PF23562">
    <property type="entry name" value="AMP-binding_C_3"/>
    <property type="match status" value="1"/>
</dbReference>
<comment type="similarity">
    <text evidence="1">Belongs to the ATP-dependent AMP-binding enzyme family.</text>
</comment>
<organism evidence="5 6">
    <name type="scientific">Gigaspora rosea</name>
    <dbReference type="NCBI Taxonomy" id="44941"/>
    <lineage>
        <taxon>Eukaryota</taxon>
        <taxon>Fungi</taxon>
        <taxon>Fungi incertae sedis</taxon>
        <taxon>Mucoromycota</taxon>
        <taxon>Glomeromycotina</taxon>
        <taxon>Glomeromycetes</taxon>
        <taxon>Diversisporales</taxon>
        <taxon>Gigasporaceae</taxon>
        <taxon>Gigaspora</taxon>
    </lineage>
</organism>
<dbReference type="PANTHER" id="PTHR43201">
    <property type="entry name" value="ACYL-COA SYNTHETASE"/>
    <property type="match status" value="1"/>
</dbReference>
<evidence type="ECO:0000256" key="1">
    <source>
        <dbReference type="ARBA" id="ARBA00006432"/>
    </source>
</evidence>
<dbReference type="PANTHER" id="PTHR43201:SF8">
    <property type="entry name" value="ACYL-COA SYNTHETASE FAMILY MEMBER 3"/>
    <property type="match status" value="1"/>
</dbReference>
<dbReference type="AlphaFoldDB" id="A0A397U7V9"/>
<evidence type="ECO:0000256" key="2">
    <source>
        <dbReference type="ARBA" id="ARBA00022450"/>
    </source>
</evidence>
<dbReference type="PROSITE" id="PS50075">
    <property type="entry name" value="CARRIER"/>
    <property type="match status" value="1"/>
</dbReference>
<gene>
    <name evidence="5" type="ORF">C2G38_2253288</name>
</gene>
<dbReference type="InterPro" id="IPR000873">
    <property type="entry name" value="AMP-dep_synth/lig_dom"/>
</dbReference>
<keyword evidence="6" id="KW-1185">Reference proteome</keyword>
<dbReference type="Pfam" id="PF00501">
    <property type="entry name" value="AMP-binding"/>
    <property type="match status" value="1"/>
</dbReference>
<evidence type="ECO:0000256" key="3">
    <source>
        <dbReference type="ARBA" id="ARBA00022553"/>
    </source>
</evidence>
<dbReference type="EMBL" id="QKWP01001835">
    <property type="protein sequence ID" value="RIB06330.1"/>
    <property type="molecule type" value="Genomic_DNA"/>
</dbReference>
<dbReference type="Proteomes" id="UP000266673">
    <property type="component" value="Unassembled WGS sequence"/>
</dbReference>
<dbReference type="Gene3D" id="3.40.50.12780">
    <property type="entry name" value="N-terminal domain of ligase-like"/>
    <property type="match status" value="1"/>
</dbReference>
<dbReference type="OrthoDB" id="429813at2759"/>
<dbReference type="GO" id="GO:0031956">
    <property type="term" value="F:medium-chain fatty acid-CoA ligase activity"/>
    <property type="evidence" value="ECO:0007669"/>
    <property type="project" value="TreeGrafter"/>
</dbReference>
<dbReference type="SUPFAM" id="SSF47336">
    <property type="entry name" value="ACP-like"/>
    <property type="match status" value="1"/>
</dbReference>
<dbReference type="InterPro" id="IPR042099">
    <property type="entry name" value="ANL_N_sf"/>
</dbReference>
<sequence length="640" mass="72997">MSYGQQSLLKAFQYHVLTRPEEKVILIPKGTKYEEVNFQTFNNIINKYANYWKKQLENENLEKNSKNSVIGYLSPSGPEYLYNVMALWKLGFITLFLSPQNSESNLVHLLQEAKSRILIYDPQFFKISKNVQNELNYQYSKKLNTIFQLPNNLEIENIDCSEPVLKSNDDDNVDSYEKIIAIFHSSGSTSFPKLISVSNRYFLIMNSIDKSDDIILSIFPLFHVFGFSTALRTILHPGSVYVFTIIAGSIPLANEVLNSLNQSKASVLYTIPSILEQIHKNYPDEIKSLSKLRAVYYSGAALSNIGERLIHSGVKIQNIYGTTEIGTVMNSLKDSSSSNVSNIPWNAMRFLIPENIRLIERNDILDGAKELVINKGASTIANIIGNTDDGDYRVGDLFIETPKDSGYYLLLGRVDDTIVHITGEKTNPLPIENIILLNQFVKHVVVIGNNKPLNCLLIELDYESIKKIPFLEITKSIFDSIHHANNDCLSYSRIFDEMVYILPLEGKLLPRTLKNNIQRKKVEIEFKEEIEMLYYNFENRKFDPNNGSLFNYQLNEDSVKTIVLNSLKLAIGDSFSQITEYETSFFALGLDSLSAIKLRGILQKQFSVINLPDTIIFEYSTVQSLTNYLKEELSKQHFTK</sequence>
<dbReference type="PROSITE" id="PS00012">
    <property type="entry name" value="PHOSPHOPANTETHEINE"/>
    <property type="match status" value="1"/>
</dbReference>
<comment type="caution">
    <text evidence="5">The sequence shown here is derived from an EMBL/GenBank/DDBJ whole genome shotgun (WGS) entry which is preliminary data.</text>
</comment>
<accession>A0A397U7V9</accession>
<dbReference type="GO" id="GO:0031177">
    <property type="term" value="F:phosphopantetheine binding"/>
    <property type="evidence" value="ECO:0007669"/>
    <property type="project" value="InterPro"/>
</dbReference>
<evidence type="ECO:0000259" key="4">
    <source>
        <dbReference type="PROSITE" id="PS50075"/>
    </source>
</evidence>
<keyword evidence="2" id="KW-0596">Phosphopantetheine</keyword>
<dbReference type="STRING" id="44941.A0A397U7V9"/>
<dbReference type="InterPro" id="IPR006162">
    <property type="entry name" value="Ppantetheine_attach_site"/>
</dbReference>
<evidence type="ECO:0000313" key="6">
    <source>
        <dbReference type="Proteomes" id="UP000266673"/>
    </source>
</evidence>
<proteinExistence type="inferred from homology"/>
<dbReference type="SMART" id="SM00823">
    <property type="entry name" value="PKS_PP"/>
    <property type="match status" value="1"/>
</dbReference>
<dbReference type="Pfam" id="PF00550">
    <property type="entry name" value="PP-binding"/>
    <property type="match status" value="1"/>
</dbReference>
<keyword evidence="3" id="KW-0597">Phosphoprotein</keyword>
<reference evidence="5 6" key="1">
    <citation type="submission" date="2018-06" db="EMBL/GenBank/DDBJ databases">
        <title>Comparative genomics reveals the genomic features of Rhizophagus irregularis, R. cerebriforme, R. diaphanum and Gigaspora rosea, and their symbiotic lifestyle signature.</title>
        <authorList>
            <person name="Morin E."/>
            <person name="San Clemente H."/>
            <person name="Chen E.C.H."/>
            <person name="De La Providencia I."/>
            <person name="Hainaut M."/>
            <person name="Kuo A."/>
            <person name="Kohler A."/>
            <person name="Murat C."/>
            <person name="Tang N."/>
            <person name="Roy S."/>
            <person name="Loubradou J."/>
            <person name="Henrissat B."/>
            <person name="Grigoriev I.V."/>
            <person name="Corradi N."/>
            <person name="Roux C."/>
            <person name="Martin F.M."/>
        </authorList>
    </citation>
    <scope>NUCLEOTIDE SEQUENCE [LARGE SCALE GENOMIC DNA]</scope>
    <source>
        <strain evidence="5 6">DAOM 194757</strain>
    </source>
</reference>
<dbReference type="InterPro" id="IPR036736">
    <property type="entry name" value="ACP-like_sf"/>
</dbReference>
<name>A0A397U7V9_9GLOM</name>
<protein>
    <recommendedName>
        <fullName evidence="4">Carrier domain-containing protein</fullName>
    </recommendedName>
</protein>
<dbReference type="GO" id="GO:0006631">
    <property type="term" value="P:fatty acid metabolic process"/>
    <property type="evidence" value="ECO:0007669"/>
    <property type="project" value="TreeGrafter"/>
</dbReference>
<dbReference type="InterPro" id="IPR020806">
    <property type="entry name" value="PKS_PP-bd"/>
</dbReference>
<feature type="domain" description="Carrier" evidence="4">
    <location>
        <begin position="553"/>
        <end position="633"/>
    </location>
</feature>
<dbReference type="Gene3D" id="1.10.1200.10">
    <property type="entry name" value="ACP-like"/>
    <property type="match status" value="1"/>
</dbReference>
<evidence type="ECO:0000313" key="5">
    <source>
        <dbReference type="EMBL" id="RIB06330.1"/>
    </source>
</evidence>
<dbReference type="SUPFAM" id="SSF56801">
    <property type="entry name" value="Acetyl-CoA synthetase-like"/>
    <property type="match status" value="1"/>
</dbReference>